<organism evidence="2 3">
    <name type="scientific">Myroides albus</name>
    <dbReference type="NCBI Taxonomy" id="2562892"/>
    <lineage>
        <taxon>Bacteria</taxon>
        <taxon>Pseudomonadati</taxon>
        <taxon>Bacteroidota</taxon>
        <taxon>Flavobacteriia</taxon>
        <taxon>Flavobacteriales</taxon>
        <taxon>Flavobacteriaceae</taxon>
        <taxon>Myroides</taxon>
    </lineage>
</organism>
<keyword evidence="1" id="KW-0732">Signal</keyword>
<evidence type="ECO:0000313" key="2">
    <source>
        <dbReference type="EMBL" id="MTG97484.1"/>
    </source>
</evidence>
<evidence type="ECO:0000256" key="1">
    <source>
        <dbReference type="SAM" id="SignalP"/>
    </source>
</evidence>
<reference evidence="2 3" key="1">
    <citation type="submission" date="2019-11" db="EMBL/GenBank/DDBJ databases">
        <title>Genome of Strain BIT-d1.</title>
        <authorList>
            <person name="Yang Y."/>
        </authorList>
    </citation>
    <scope>NUCLEOTIDE SEQUENCE [LARGE SCALE GENOMIC DNA]</scope>
    <source>
        <strain evidence="2 3">BIT-d1</strain>
    </source>
</reference>
<keyword evidence="2" id="KW-0449">Lipoprotein</keyword>
<dbReference type="Proteomes" id="UP000438760">
    <property type="component" value="Unassembled WGS sequence"/>
</dbReference>
<dbReference type="NCBIfam" id="TIGR03514">
    <property type="entry name" value="GldB_lipo"/>
    <property type="match status" value="1"/>
</dbReference>
<feature type="signal peptide" evidence="1">
    <location>
        <begin position="1"/>
        <end position="25"/>
    </location>
</feature>
<dbReference type="PROSITE" id="PS51257">
    <property type="entry name" value="PROKAR_LIPOPROTEIN"/>
    <property type="match status" value="1"/>
</dbReference>
<accession>A0A6I3LI60</accession>
<dbReference type="InterPro" id="IPR019853">
    <property type="entry name" value="GldB-like"/>
</dbReference>
<gene>
    <name evidence="2" type="primary">gldB</name>
    <name evidence="2" type="ORF">GJV76_04930</name>
</gene>
<dbReference type="RefSeq" id="WP_155091530.1">
    <property type="nucleotide sequence ID" value="NZ_WMJX01000007.1"/>
</dbReference>
<name>A0A6I3LI60_9FLAO</name>
<feature type="chain" id="PRO_5026195592" evidence="1">
    <location>
        <begin position="26"/>
        <end position="328"/>
    </location>
</feature>
<proteinExistence type="predicted"/>
<dbReference type="AlphaFoldDB" id="A0A6I3LI60"/>
<keyword evidence="3" id="KW-1185">Reference proteome</keyword>
<protein>
    <submittedName>
        <fullName evidence="2">Gliding motility lipoprotein GldB</fullName>
    </submittedName>
</protein>
<comment type="caution">
    <text evidence="2">The sequence shown here is derived from an EMBL/GenBank/DDBJ whole genome shotgun (WGS) entry which is preliminary data.</text>
</comment>
<sequence length="328" mass="38742">MTFFKFSKLSAVLFCSLFLFLVSCSDENSKLDQEVAKIPMNIEVYRFDEIFYKASMEEVPAVKEQFPYLFPHEVSEQYWLNKKKDTLFAELNQEVEKKFKDLGSIPQEIEAFSKRAKYYFPAESDKKKFITVVSEVDITLKAVYADTLVFVSLDTYLGEDHKFYQGFAQYLRPEFNLNRMLPDLAENFIIQKMEQPTDRRFIGNLIHHGKILYGKKVLLPKVSKEDIIGYSADQLRWVELNEGEVWRYFMDEQLLYSTDLKLNKRFIDTAPFSKFYLEIDNEAPGRIGTWIGWQIVRSYMKNNNVTLQELLTKSTDEIFQQSKYKPKK</sequence>
<dbReference type="Pfam" id="PF25594">
    <property type="entry name" value="GldB_lipo"/>
    <property type="match status" value="1"/>
</dbReference>
<dbReference type="OrthoDB" id="976022at2"/>
<dbReference type="EMBL" id="WMJX01000007">
    <property type="protein sequence ID" value="MTG97484.1"/>
    <property type="molecule type" value="Genomic_DNA"/>
</dbReference>
<evidence type="ECO:0000313" key="3">
    <source>
        <dbReference type="Proteomes" id="UP000438760"/>
    </source>
</evidence>